<keyword evidence="1" id="KW-0472">Membrane</keyword>
<dbReference type="RefSeq" id="WP_030474961.1">
    <property type="nucleotide sequence ID" value="NZ_FWYC01000003.1"/>
</dbReference>
<dbReference type="Proteomes" id="UP000192840">
    <property type="component" value="Unassembled WGS sequence"/>
</dbReference>
<feature type="transmembrane region" description="Helical" evidence="1">
    <location>
        <begin position="54"/>
        <end position="76"/>
    </location>
</feature>
<gene>
    <name evidence="2" type="ORF">SAMN05660733_00174</name>
</gene>
<dbReference type="STRING" id="40571.SAMN05660733_00174"/>
<proteinExistence type="predicted"/>
<sequence>MRSEDRVDLFSEPIDVVEPAPRLEDGRPPRGLTAQGWVRTTGWLQIGDRPVSSAYVAAAVGFLWAPIVAVTLMAAFPVAAGILVITAPAVSGSAWWFFTTCVRPASSARNIGLKLASDLFAGDVVRLYGSIGPVGRVTAVVRDDDVRVDFHGGGRQSWAPSRVVHVAELLS</sequence>
<evidence type="ECO:0000313" key="3">
    <source>
        <dbReference type="Proteomes" id="UP000192840"/>
    </source>
</evidence>
<dbReference type="AlphaFoldDB" id="A0A1W1ZQR7"/>
<reference evidence="3" key="1">
    <citation type="submission" date="2017-04" db="EMBL/GenBank/DDBJ databases">
        <authorList>
            <person name="Varghese N."/>
            <person name="Submissions S."/>
        </authorList>
    </citation>
    <scope>NUCLEOTIDE SEQUENCE [LARGE SCALE GENOMIC DNA]</scope>
    <source>
        <strain evidence="3">DSM 44073</strain>
    </source>
</reference>
<protein>
    <submittedName>
        <fullName evidence="2">Uncharacterized protein</fullName>
    </submittedName>
</protein>
<dbReference type="OrthoDB" id="3689620at2"/>
<keyword evidence="3" id="KW-1185">Reference proteome</keyword>
<organism evidence="2 3">
    <name type="scientific">Lentzea albidocapillata</name>
    <dbReference type="NCBI Taxonomy" id="40571"/>
    <lineage>
        <taxon>Bacteria</taxon>
        <taxon>Bacillati</taxon>
        <taxon>Actinomycetota</taxon>
        <taxon>Actinomycetes</taxon>
        <taxon>Pseudonocardiales</taxon>
        <taxon>Pseudonocardiaceae</taxon>
        <taxon>Lentzea</taxon>
    </lineage>
</organism>
<dbReference type="EMBL" id="FWYC01000003">
    <property type="protein sequence ID" value="SMC50885.1"/>
    <property type="molecule type" value="Genomic_DNA"/>
</dbReference>
<evidence type="ECO:0000256" key="1">
    <source>
        <dbReference type="SAM" id="Phobius"/>
    </source>
</evidence>
<keyword evidence="1" id="KW-0812">Transmembrane</keyword>
<accession>A0A1W1ZQR7</accession>
<name>A0A1W1ZQR7_9PSEU</name>
<keyword evidence="1" id="KW-1133">Transmembrane helix</keyword>
<feature type="transmembrane region" description="Helical" evidence="1">
    <location>
        <begin position="82"/>
        <end position="102"/>
    </location>
</feature>
<evidence type="ECO:0000313" key="2">
    <source>
        <dbReference type="EMBL" id="SMC50885.1"/>
    </source>
</evidence>